<dbReference type="Pfam" id="PF17886">
    <property type="entry name" value="ArsA_HSP20"/>
    <property type="match status" value="1"/>
</dbReference>
<dbReference type="AlphaFoldDB" id="A0A844GZ85"/>
<dbReference type="InterPro" id="IPR025723">
    <property type="entry name" value="ArsA/GET3_ATPase-like"/>
</dbReference>
<evidence type="ECO:0000313" key="4">
    <source>
        <dbReference type="EMBL" id="MTF40301.1"/>
    </source>
</evidence>
<dbReference type="InterPro" id="IPR027417">
    <property type="entry name" value="P-loop_NTPase"/>
</dbReference>
<proteinExistence type="inferred from homology"/>
<dbReference type="Gene3D" id="2.60.40.790">
    <property type="match status" value="1"/>
</dbReference>
<feature type="domain" description="ArsA HSP20-like" evidence="3">
    <location>
        <begin position="306"/>
        <end position="363"/>
    </location>
</feature>
<evidence type="ECO:0000259" key="2">
    <source>
        <dbReference type="Pfam" id="PF02374"/>
    </source>
</evidence>
<dbReference type="Proteomes" id="UP000437131">
    <property type="component" value="Unassembled WGS sequence"/>
</dbReference>
<dbReference type="InterPro" id="IPR040612">
    <property type="entry name" value="ArsA_HSP20-like"/>
</dbReference>
<reference evidence="4 5" key="1">
    <citation type="submission" date="2019-11" db="EMBL/GenBank/DDBJ databases">
        <title>Isolation of a new High Light Tolerant Cyanobacteria.</title>
        <authorList>
            <person name="Dobson Z."/>
            <person name="Vaughn N."/>
            <person name="Vaughn M."/>
            <person name="Fromme P."/>
            <person name="Mazor Y."/>
        </authorList>
    </citation>
    <scope>NUCLEOTIDE SEQUENCE [LARGE SCALE GENOMIC DNA]</scope>
    <source>
        <strain evidence="4 5">0216</strain>
    </source>
</reference>
<dbReference type="PANTHER" id="PTHR43868">
    <property type="entry name" value="OS02G0711200 PROTEIN"/>
    <property type="match status" value="1"/>
</dbReference>
<sequence>MAFILTFLGKGGVGCTTMAIASAKKYAQIGKKVLLAVQDSTPSFSIQLGANVTSEISEISPNLDVVQLHSTQLLEASWEQLKQLEAKYLRSPVLNNIYGQELALLPGMDCALALNYIREQDSKYDVIIYDGKTSLNSLRMFGIPDTLSWYIRRVKNLLENSDIVKALSPFVQPVSSAIFNVTWSPDNLSNESTKEADQILEQGKKAINDPSRVCAFLVTNQTLEAIATCKYWWGSAQQIDLTVGGVLLNQDSITEDITTTFKPLNISSIPSKKSDNWENLTQALPDFESQAKQAPRPIIIDTVAREVKVFLPGFDKKQVKLSQSGPEITISAGDQRRNIFLPSPLKGQSVKGAKFQDAYLVINL</sequence>
<comment type="caution">
    <text evidence="4">The sequence shown here is derived from an EMBL/GenBank/DDBJ whole genome shotgun (WGS) entry which is preliminary data.</text>
</comment>
<dbReference type="SUPFAM" id="SSF52540">
    <property type="entry name" value="P-loop containing nucleoside triphosphate hydrolases"/>
    <property type="match status" value="1"/>
</dbReference>
<evidence type="ECO:0000313" key="5">
    <source>
        <dbReference type="Proteomes" id="UP000437131"/>
    </source>
</evidence>
<protein>
    <submittedName>
        <fullName evidence="4">AAA family ATPase</fullName>
    </submittedName>
</protein>
<feature type="domain" description="ArsA/GET3 Anion-transporting ATPase-like" evidence="2">
    <location>
        <begin position="4"/>
        <end position="258"/>
    </location>
</feature>
<dbReference type="Pfam" id="PF02374">
    <property type="entry name" value="ArsA_ATPase"/>
    <property type="match status" value="1"/>
</dbReference>
<dbReference type="InterPro" id="IPR053262">
    <property type="entry name" value="ArsA_ATPase-like"/>
</dbReference>
<comment type="similarity">
    <text evidence="1">Belongs to the arsA ATPase family.</text>
</comment>
<name>A0A844GZ85_9CHRO</name>
<dbReference type="InterPro" id="IPR008978">
    <property type="entry name" value="HSP20-like_chaperone"/>
</dbReference>
<accession>A0A844GZ85</accession>
<dbReference type="PANTHER" id="PTHR43868:SF1">
    <property type="entry name" value="P-LOOP CONTAINING NUCLEOSIDE TRIPHOSPHATE HYDROLASES SUPERFAMILY PROTEIN"/>
    <property type="match status" value="1"/>
</dbReference>
<dbReference type="CDD" id="cd02035">
    <property type="entry name" value="ArsA"/>
    <property type="match status" value="1"/>
</dbReference>
<gene>
    <name evidence="4" type="ORF">GGC33_15380</name>
</gene>
<evidence type="ECO:0000259" key="3">
    <source>
        <dbReference type="Pfam" id="PF17886"/>
    </source>
</evidence>
<organism evidence="4 5">
    <name type="scientific">Cyanobacterium aponinum 0216</name>
    <dbReference type="NCBI Taxonomy" id="2676140"/>
    <lineage>
        <taxon>Bacteria</taxon>
        <taxon>Bacillati</taxon>
        <taxon>Cyanobacteriota</taxon>
        <taxon>Cyanophyceae</taxon>
        <taxon>Oscillatoriophycideae</taxon>
        <taxon>Chroococcales</taxon>
        <taxon>Geminocystaceae</taxon>
        <taxon>Cyanobacterium</taxon>
    </lineage>
</organism>
<dbReference type="CDD" id="cd00298">
    <property type="entry name" value="ACD_sHsps_p23-like"/>
    <property type="match status" value="1"/>
</dbReference>
<dbReference type="EMBL" id="WMIA01000024">
    <property type="protein sequence ID" value="MTF40301.1"/>
    <property type="molecule type" value="Genomic_DNA"/>
</dbReference>
<dbReference type="Gene3D" id="3.40.50.300">
    <property type="entry name" value="P-loop containing nucleotide triphosphate hydrolases"/>
    <property type="match status" value="1"/>
</dbReference>
<evidence type="ECO:0000256" key="1">
    <source>
        <dbReference type="ARBA" id="ARBA00011040"/>
    </source>
</evidence>
<dbReference type="RefSeq" id="WP_015221046.1">
    <property type="nucleotide sequence ID" value="NZ_WMIA01000024.1"/>
</dbReference>